<name>A0ABW3DL90_9ACTN</name>
<evidence type="ECO:0000256" key="7">
    <source>
        <dbReference type="ARBA" id="ARBA00023136"/>
    </source>
</evidence>
<keyword evidence="5 8" id="KW-1133">Transmembrane helix</keyword>
<proteinExistence type="predicted"/>
<evidence type="ECO:0000256" key="3">
    <source>
        <dbReference type="ARBA" id="ARBA00022692"/>
    </source>
</evidence>
<evidence type="ECO:0000313" key="10">
    <source>
        <dbReference type="EMBL" id="MFD0883417.1"/>
    </source>
</evidence>
<reference evidence="11" key="1">
    <citation type="journal article" date="2019" name="Int. J. Syst. Evol. Microbiol.">
        <title>The Global Catalogue of Microorganisms (GCM) 10K type strain sequencing project: providing services to taxonomists for standard genome sequencing and annotation.</title>
        <authorList>
            <consortium name="The Broad Institute Genomics Platform"/>
            <consortium name="The Broad Institute Genome Sequencing Center for Infectious Disease"/>
            <person name="Wu L."/>
            <person name="Ma J."/>
        </authorList>
    </citation>
    <scope>NUCLEOTIDE SEQUENCE [LARGE SCALE GENOMIC DNA]</scope>
    <source>
        <strain evidence="11">CCUG 62974</strain>
    </source>
</reference>
<evidence type="ECO:0000259" key="9">
    <source>
        <dbReference type="Pfam" id="PF18967"/>
    </source>
</evidence>
<evidence type="ECO:0000256" key="4">
    <source>
        <dbReference type="ARBA" id="ARBA00022741"/>
    </source>
</evidence>
<keyword evidence="11" id="KW-1185">Reference proteome</keyword>
<evidence type="ECO:0000256" key="8">
    <source>
        <dbReference type="SAM" id="Phobius"/>
    </source>
</evidence>
<gene>
    <name evidence="10" type="ORF">ACFQ08_02435</name>
</gene>
<sequence>MHLLDTARQHYSAGDSARASAATLITISQTLATISQALTPDPRVSELQAAADAARVELARSDTKAGIALTVAGTGFTVLVAIGTLVHQSGPARAGLWLATAVLAAACSVLLWVIKPCIPRRGGGTGFVAHAAAGGPTEILVGLDVGERHHRLAAEVHRLSCIAARKYRRIAWGIGLMQAALLIIVVTLLLEG</sequence>
<comment type="subcellular location">
    <subcellularLocation>
        <location evidence="1">Cell membrane</location>
    </subcellularLocation>
</comment>
<keyword evidence="7 8" id="KW-0472">Membrane</keyword>
<evidence type="ECO:0000256" key="1">
    <source>
        <dbReference type="ARBA" id="ARBA00004236"/>
    </source>
</evidence>
<feature type="transmembrane region" description="Helical" evidence="8">
    <location>
        <begin position="65"/>
        <end position="88"/>
    </location>
</feature>
<dbReference type="Pfam" id="PF18967">
    <property type="entry name" value="PycTM"/>
    <property type="match status" value="1"/>
</dbReference>
<evidence type="ECO:0000313" key="11">
    <source>
        <dbReference type="Proteomes" id="UP001597024"/>
    </source>
</evidence>
<keyword evidence="6" id="KW-0051">Antiviral defense</keyword>
<keyword evidence="3 8" id="KW-0812">Transmembrane</keyword>
<protein>
    <submittedName>
        <fullName evidence="10">Pycsar system effector family protein</fullName>
    </submittedName>
</protein>
<feature type="transmembrane region" description="Helical" evidence="8">
    <location>
        <begin position="170"/>
        <end position="190"/>
    </location>
</feature>
<feature type="transmembrane region" description="Helical" evidence="8">
    <location>
        <begin position="94"/>
        <end position="114"/>
    </location>
</feature>
<dbReference type="InterPro" id="IPR043760">
    <property type="entry name" value="PycTM_dom"/>
</dbReference>
<dbReference type="EMBL" id="JBHTHX010000035">
    <property type="protein sequence ID" value="MFD0883417.1"/>
    <property type="molecule type" value="Genomic_DNA"/>
</dbReference>
<comment type="caution">
    <text evidence="10">The sequence shown here is derived from an EMBL/GenBank/DDBJ whole genome shotgun (WGS) entry which is preliminary data.</text>
</comment>
<evidence type="ECO:0000256" key="6">
    <source>
        <dbReference type="ARBA" id="ARBA00023118"/>
    </source>
</evidence>
<evidence type="ECO:0000256" key="2">
    <source>
        <dbReference type="ARBA" id="ARBA00022475"/>
    </source>
</evidence>
<keyword evidence="4" id="KW-0547">Nucleotide-binding</keyword>
<organism evidence="10 11">
    <name type="scientific">Streptosporangium algeriense</name>
    <dbReference type="NCBI Taxonomy" id="1682748"/>
    <lineage>
        <taxon>Bacteria</taxon>
        <taxon>Bacillati</taxon>
        <taxon>Actinomycetota</taxon>
        <taxon>Actinomycetes</taxon>
        <taxon>Streptosporangiales</taxon>
        <taxon>Streptosporangiaceae</taxon>
        <taxon>Streptosporangium</taxon>
    </lineage>
</organism>
<evidence type="ECO:0000256" key="5">
    <source>
        <dbReference type="ARBA" id="ARBA00022989"/>
    </source>
</evidence>
<keyword evidence="2" id="KW-1003">Cell membrane</keyword>
<accession>A0ABW3DL90</accession>
<feature type="domain" description="Pycsar effector protein" evidence="9">
    <location>
        <begin position="47"/>
        <end position="190"/>
    </location>
</feature>
<dbReference type="Proteomes" id="UP001597024">
    <property type="component" value="Unassembled WGS sequence"/>
</dbReference>